<dbReference type="EMBL" id="AP024747">
    <property type="protein sequence ID" value="BCY24522.1"/>
    <property type="molecule type" value="Genomic_DNA"/>
</dbReference>
<protein>
    <submittedName>
        <fullName evidence="1">Uncharacterized protein</fullName>
    </submittedName>
</protein>
<organism evidence="1 2">
    <name type="scientific">Cutibacterium modestum</name>
    <dbReference type="NCBI Taxonomy" id="2559073"/>
    <lineage>
        <taxon>Bacteria</taxon>
        <taxon>Bacillati</taxon>
        <taxon>Actinomycetota</taxon>
        <taxon>Actinomycetes</taxon>
        <taxon>Propionibacteriales</taxon>
        <taxon>Propionibacteriaceae</taxon>
        <taxon>Cutibacterium</taxon>
    </lineage>
</organism>
<name>A0AAD1KMR9_9ACTN</name>
<dbReference type="Proteomes" id="UP000825072">
    <property type="component" value="Chromosome 1"/>
</dbReference>
<evidence type="ECO:0000313" key="1">
    <source>
        <dbReference type="EMBL" id="BCY24522.1"/>
    </source>
</evidence>
<sequence length="146" mass="15313">MAVVHVAGMPQRFEGNVNSAPTGDLEDLLSCVVGNGIDNVSGAEPLGLSEFLTLDIDGDDQIGTHGPSERWCSNPLPGPDHHHKLPVTKVSAVMGSTIGRHHVTPQNGRINRVTVIREGRPAVAGITQYCVKAPTEYIATGSPSGS</sequence>
<dbReference type="RefSeq" id="WP_002533922.1">
    <property type="nucleotide sequence ID" value="NZ_AP024747.1"/>
</dbReference>
<gene>
    <name evidence="1" type="ORF">KB1_05120</name>
</gene>
<reference evidence="1" key="1">
    <citation type="submission" date="2021-06" db="EMBL/GenBank/DDBJ databases">
        <title>Genome sequence of Cutibacterium modestum strain KB17-24694.</title>
        <authorList>
            <person name="Dekio I."/>
            <person name="Asahina A."/>
            <person name="Nishida M."/>
        </authorList>
    </citation>
    <scope>NUCLEOTIDE SEQUENCE</scope>
    <source>
        <strain evidence="1">KB17-24694</strain>
    </source>
</reference>
<dbReference type="AlphaFoldDB" id="A0AAD1KMR9"/>
<evidence type="ECO:0000313" key="2">
    <source>
        <dbReference type="Proteomes" id="UP000825072"/>
    </source>
</evidence>
<proteinExistence type="predicted"/>
<accession>A0AAD1KMR9</accession>